<keyword evidence="2" id="KW-0812">Transmembrane</keyword>
<organism evidence="4 5">
    <name type="scientific">Agrococcus versicolor</name>
    <dbReference type="NCBI Taxonomy" id="501482"/>
    <lineage>
        <taxon>Bacteria</taxon>
        <taxon>Bacillati</taxon>
        <taxon>Actinomycetota</taxon>
        <taxon>Actinomycetes</taxon>
        <taxon>Micrococcales</taxon>
        <taxon>Microbacteriaceae</taxon>
        <taxon>Agrococcus</taxon>
    </lineage>
</organism>
<feature type="transmembrane region" description="Helical" evidence="2">
    <location>
        <begin position="257"/>
        <end position="273"/>
    </location>
</feature>
<feature type="transmembrane region" description="Helical" evidence="2">
    <location>
        <begin position="131"/>
        <end position="153"/>
    </location>
</feature>
<evidence type="ECO:0000313" key="4">
    <source>
        <dbReference type="EMBL" id="GAA2175293.1"/>
    </source>
</evidence>
<dbReference type="Proteomes" id="UP001501599">
    <property type="component" value="Unassembled WGS sequence"/>
</dbReference>
<name>A0ABP5MPV1_9MICO</name>
<gene>
    <name evidence="4" type="ORF">GCM10009846_24580</name>
</gene>
<evidence type="ECO:0000313" key="5">
    <source>
        <dbReference type="Proteomes" id="UP001501599"/>
    </source>
</evidence>
<comment type="caution">
    <text evidence="4">The sequence shown here is derived from an EMBL/GenBank/DDBJ whole genome shotgun (WGS) entry which is preliminary data.</text>
</comment>
<dbReference type="Pfam" id="PF02517">
    <property type="entry name" value="Rce1-like"/>
    <property type="match status" value="1"/>
</dbReference>
<feature type="domain" description="CAAX prenyl protease 2/Lysostaphin resistance protein A-like" evidence="3">
    <location>
        <begin position="258"/>
        <end position="353"/>
    </location>
</feature>
<feature type="compositionally biased region" description="Low complexity" evidence="1">
    <location>
        <begin position="533"/>
        <end position="546"/>
    </location>
</feature>
<reference evidence="5" key="1">
    <citation type="journal article" date="2019" name="Int. J. Syst. Evol. Microbiol.">
        <title>The Global Catalogue of Microorganisms (GCM) 10K type strain sequencing project: providing services to taxonomists for standard genome sequencing and annotation.</title>
        <authorList>
            <consortium name="The Broad Institute Genomics Platform"/>
            <consortium name="The Broad Institute Genome Sequencing Center for Infectious Disease"/>
            <person name="Wu L."/>
            <person name="Ma J."/>
        </authorList>
    </citation>
    <scope>NUCLEOTIDE SEQUENCE [LARGE SCALE GENOMIC DNA]</scope>
    <source>
        <strain evidence="5">JCM 16026</strain>
    </source>
</reference>
<feature type="compositionally biased region" description="Low complexity" evidence="1">
    <location>
        <begin position="31"/>
        <end position="44"/>
    </location>
</feature>
<feature type="transmembrane region" description="Helical" evidence="2">
    <location>
        <begin position="342"/>
        <end position="364"/>
    </location>
</feature>
<keyword evidence="2" id="KW-0472">Membrane</keyword>
<dbReference type="InterPro" id="IPR003675">
    <property type="entry name" value="Rce1/LyrA-like_dom"/>
</dbReference>
<feature type="transmembrane region" description="Helical" evidence="2">
    <location>
        <begin position="182"/>
        <end position="204"/>
    </location>
</feature>
<feature type="transmembrane region" description="Helical" evidence="2">
    <location>
        <begin position="319"/>
        <end position="335"/>
    </location>
</feature>
<feature type="transmembrane region" description="Helical" evidence="2">
    <location>
        <begin position="224"/>
        <end position="245"/>
    </location>
</feature>
<accession>A0ABP5MPV1</accession>
<protein>
    <recommendedName>
        <fullName evidence="3">CAAX prenyl protease 2/Lysostaphin resistance protein A-like domain-containing protein</fullName>
    </recommendedName>
</protein>
<feature type="region of interest" description="Disordered" evidence="1">
    <location>
        <begin position="72"/>
        <end position="100"/>
    </location>
</feature>
<dbReference type="EMBL" id="BAAAQT010000008">
    <property type="protein sequence ID" value="GAA2175293.1"/>
    <property type="molecule type" value="Genomic_DNA"/>
</dbReference>
<evidence type="ECO:0000256" key="1">
    <source>
        <dbReference type="SAM" id="MobiDB-lite"/>
    </source>
</evidence>
<feature type="transmembrane region" description="Helical" evidence="2">
    <location>
        <begin position="294"/>
        <end position="313"/>
    </location>
</feature>
<evidence type="ECO:0000259" key="3">
    <source>
        <dbReference type="Pfam" id="PF02517"/>
    </source>
</evidence>
<sequence length="596" mass="62573">MLRGYPASHGGLVSLDDPRRIGAPAPIGRTPQPAEPAAAVENPVTSAARPPERVVPTGFSRGEDAIFHEQWGQPAQPAQPWGQQPQPWGQQPWQQQQPAPSRARVPAALPLEGQVYAQVLRPLPRRVGRWFLAWAIAIGFFALGQAIALVLMMPGIVEIFSNPAAATDPEALMGTLMGSPMAFLGVNLSWAAMIPGAVVALAAYGDKAMGFAFSVAGRWRWGAVGRSAMVVAPIFAIYVGITFLIDPSIEWRFQPDWLLVAIVVLTTPLQSSGEEFAFRGIVTQQLGSWMRNPWVSSLVTGGLIGLVFGAAHIGYPPLAILQVSLVGFTCAMLTFRTGGLEAACVVHTANNVFIMLPLALMGVSPFSTSTGEEGPFWIQLVAFAACIAALGLSYLAVHLLSKRWQRRTEGAAGAELLLLPKPQPQLVAAGMGPGSGMPQPYGVPQQGYGAPGYGMPAQQGYGAPGYGMPQQGYGAPGYGMPQQQGYGAPGYGMPQQQGYGAPGYGMPQQGYGASGYGMPQQQGYGAPGSGMPAQQGYDQQGYGATGSEMPQQRAADAQASAPHGWGESIAPSDEPTAEPGEPSPASDGDEAPRGER</sequence>
<feature type="region of interest" description="Disordered" evidence="1">
    <location>
        <begin position="512"/>
        <end position="596"/>
    </location>
</feature>
<feature type="region of interest" description="Disordered" evidence="1">
    <location>
        <begin position="1"/>
        <end position="58"/>
    </location>
</feature>
<keyword evidence="2" id="KW-1133">Transmembrane helix</keyword>
<keyword evidence="5" id="KW-1185">Reference proteome</keyword>
<evidence type="ECO:0000256" key="2">
    <source>
        <dbReference type="SAM" id="Phobius"/>
    </source>
</evidence>
<proteinExistence type="predicted"/>
<feature type="transmembrane region" description="Helical" evidence="2">
    <location>
        <begin position="376"/>
        <end position="397"/>
    </location>
</feature>